<dbReference type="Proteomes" id="UP000326396">
    <property type="component" value="Linkage Group LG18"/>
</dbReference>
<accession>A0A5N6NS49</accession>
<evidence type="ECO:0000313" key="2">
    <source>
        <dbReference type="EMBL" id="KAD4983052.1"/>
    </source>
</evidence>
<dbReference type="PANTHER" id="PTHR34222:SF99">
    <property type="entry name" value="PROTEIN, PUTATIVE-RELATED"/>
    <property type="match status" value="1"/>
</dbReference>
<dbReference type="EMBL" id="SZYD01000010">
    <property type="protein sequence ID" value="KAD4983052.1"/>
    <property type="molecule type" value="Genomic_DNA"/>
</dbReference>
<keyword evidence="3" id="KW-1185">Reference proteome</keyword>
<evidence type="ECO:0000313" key="3">
    <source>
        <dbReference type="Proteomes" id="UP000326396"/>
    </source>
</evidence>
<dbReference type="OrthoDB" id="1746290at2759"/>
<dbReference type="AlphaFoldDB" id="A0A5N6NS49"/>
<protein>
    <submittedName>
        <fullName evidence="2">Uncharacterized protein</fullName>
    </submittedName>
</protein>
<feature type="region of interest" description="Disordered" evidence="1">
    <location>
        <begin position="30"/>
        <end position="49"/>
    </location>
</feature>
<reference evidence="2 3" key="1">
    <citation type="submission" date="2019-05" db="EMBL/GenBank/DDBJ databases">
        <title>Mikania micrantha, genome provides insights into the molecular mechanism of rapid growth.</title>
        <authorList>
            <person name="Liu B."/>
        </authorList>
    </citation>
    <scope>NUCLEOTIDE SEQUENCE [LARGE SCALE GENOMIC DNA]</scope>
    <source>
        <strain evidence="2">NLD-2019</strain>
        <tissue evidence="2">Leaf</tissue>
    </source>
</reference>
<organism evidence="2 3">
    <name type="scientific">Mikania micrantha</name>
    <name type="common">bitter vine</name>
    <dbReference type="NCBI Taxonomy" id="192012"/>
    <lineage>
        <taxon>Eukaryota</taxon>
        <taxon>Viridiplantae</taxon>
        <taxon>Streptophyta</taxon>
        <taxon>Embryophyta</taxon>
        <taxon>Tracheophyta</taxon>
        <taxon>Spermatophyta</taxon>
        <taxon>Magnoliopsida</taxon>
        <taxon>eudicotyledons</taxon>
        <taxon>Gunneridae</taxon>
        <taxon>Pentapetalae</taxon>
        <taxon>asterids</taxon>
        <taxon>campanulids</taxon>
        <taxon>Asterales</taxon>
        <taxon>Asteraceae</taxon>
        <taxon>Asteroideae</taxon>
        <taxon>Heliantheae alliance</taxon>
        <taxon>Eupatorieae</taxon>
        <taxon>Mikania</taxon>
    </lineage>
</organism>
<sequence>MIGHPVEKCYELVGYPPNFKKKTSQGFKSYNSVTSNNKGGSDTSTPPQLTPEQITKLLSLVNQVDAKKSESCAFRIGGTIMNRFSCSSLSDLKLINDWVIDSGANQHMVKSDHLINCIDISEYNLTMITPELSGAIC</sequence>
<name>A0A5N6NS49_9ASTR</name>
<gene>
    <name evidence="2" type="ORF">E3N88_19723</name>
</gene>
<comment type="caution">
    <text evidence="2">The sequence shown here is derived from an EMBL/GenBank/DDBJ whole genome shotgun (WGS) entry which is preliminary data.</text>
</comment>
<evidence type="ECO:0000256" key="1">
    <source>
        <dbReference type="SAM" id="MobiDB-lite"/>
    </source>
</evidence>
<dbReference type="PANTHER" id="PTHR34222">
    <property type="entry name" value="GAG_PRE-INTEGRS DOMAIN-CONTAINING PROTEIN"/>
    <property type="match status" value="1"/>
</dbReference>
<proteinExistence type="predicted"/>